<feature type="compositionally biased region" description="Basic residues" evidence="1">
    <location>
        <begin position="38"/>
        <end position="50"/>
    </location>
</feature>
<proteinExistence type="predicted"/>
<accession>A0A6J4MGX4</accession>
<evidence type="ECO:0000313" key="2">
    <source>
        <dbReference type="EMBL" id="CAA9359262.1"/>
    </source>
</evidence>
<gene>
    <name evidence="2" type="ORF">AVDCRST_MAG93-7555</name>
</gene>
<name>A0A6J4MGX4_9CHLR</name>
<feature type="region of interest" description="Disordered" evidence="1">
    <location>
        <begin position="1"/>
        <end position="50"/>
    </location>
</feature>
<evidence type="ECO:0000256" key="1">
    <source>
        <dbReference type="SAM" id="MobiDB-lite"/>
    </source>
</evidence>
<organism evidence="2">
    <name type="scientific">uncultured Chloroflexia bacterium</name>
    <dbReference type="NCBI Taxonomy" id="1672391"/>
    <lineage>
        <taxon>Bacteria</taxon>
        <taxon>Bacillati</taxon>
        <taxon>Chloroflexota</taxon>
        <taxon>Chloroflexia</taxon>
        <taxon>environmental samples</taxon>
    </lineage>
</organism>
<feature type="non-terminal residue" evidence="2">
    <location>
        <position position="50"/>
    </location>
</feature>
<protein>
    <submittedName>
        <fullName evidence="2">Uncharacterized protein</fullName>
    </submittedName>
</protein>
<sequence>DSKDGDEPAEADGRARTTATPGSGLLLADRRGTQQQRRGAHSPHGRRAGD</sequence>
<feature type="compositionally biased region" description="Basic and acidic residues" evidence="1">
    <location>
        <begin position="1"/>
        <end position="15"/>
    </location>
</feature>
<reference evidence="2" key="1">
    <citation type="submission" date="2020-02" db="EMBL/GenBank/DDBJ databases">
        <authorList>
            <person name="Meier V. D."/>
        </authorList>
    </citation>
    <scope>NUCLEOTIDE SEQUENCE</scope>
    <source>
        <strain evidence="2">AVDCRST_MAG93</strain>
    </source>
</reference>
<dbReference type="EMBL" id="CADCTR010002546">
    <property type="protein sequence ID" value="CAA9359262.1"/>
    <property type="molecule type" value="Genomic_DNA"/>
</dbReference>
<dbReference type="AlphaFoldDB" id="A0A6J4MGX4"/>
<feature type="non-terminal residue" evidence="2">
    <location>
        <position position="1"/>
    </location>
</feature>